<evidence type="ECO:0000256" key="2">
    <source>
        <dbReference type="SAM" id="Phobius"/>
    </source>
</evidence>
<keyword evidence="2" id="KW-0472">Membrane</keyword>
<feature type="compositionally biased region" description="Polar residues" evidence="1">
    <location>
        <begin position="170"/>
        <end position="179"/>
    </location>
</feature>
<dbReference type="InterPro" id="IPR036179">
    <property type="entry name" value="Ig-like_dom_sf"/>
</dbReference>
<evidence type="ECO:0000313" key="3">
    <source>
        <dbReference type="EMBL" id="CAF0803725.1"/>
    </source>
</evidence>
<protein>
    <submittedName>
        <fullName evidence="3">Uncharacterized protein</fullName>
    </submittedName>
</protein>
<proteinExistence type="predicted"/>
<feature type="compositionally biased region" description="Low complexity" evidence="1">
    <location>
        <begin position="180"/>
        <end position="194"/>
    </location>
</feature>
<feature type="region of interest" description="Disordered" evidence="1">
    <location>
        <begin position="169"/>
        <end position="200"/>
    </location>
</feature>
<dbReference type="SUPFAM" id="SSF48726">
    <property type="entry name" value="Immunoglobulin"/>
    <property type="match status" value="1"/>
</dbReference>
<organism evidence="3 4">
    <name type="scientific">Adineta steineri</name>
    <dbReference type="NCBI Taxonomy" id="433720"/>
    <lineage>
        <taxon>Eukaryota</taxon>
        <taxon>Metazoa</taxon>
        <taxon>Spiralia</taxon>
        <taxon>Gnathifera</taxon>
        <taxon>Rotifera</taxon>
        <taxon>Eurotatoria</taxon>
        <taxon>Bdelloidea</taxon>
        <taxon>Adinetida</taxon>
        <taxon>Adinetidae</taxon>
        <taxon>Adineta</taxon>
    </lineage>
</organism>
<comment type="caution">
    <text evidence="3">The sequence shown here is derived from an EMBL/GenBank/DDBJ whole genome shotgun (WGS) entry which is preliminary data.</text>
</comment>
<accession>A0A813SWW4</accession>
<keyword evidence="2" id="KW-0812">Transmembrane</keyword>
<evidence type="ECO:0000313" key="4">
    <source>
        <dbReference type="Proteomes" id="UP000663860"/>
    </source>
</evidence>
<sequence>MEQYKWMYFKPYGSTVNLEPLFNNTQCIRESECYWLLPDKHTRVNYPVNKSLTTKYSIASSGILTIVDIQANDNGIYHFFKMNNSNWIVSKALLNLHGAPFDSVWLEYWPNVVGGLVAMAAVLITFGLILLANKYRYRSPSTLSTRRTSDRPRATGSIISSRANPIFLNDDNNTITSQPRTNSRRSSSTSNATNLRVEQF</sequence>
<reference evidence="3" key="1">
    <citation type="submission" date="2021-02" db="EMBL/GenBank/DDBJ databases">
        <authorList>
            <person name="Nowell W R."/>
        </authorList>
    </citation>
    <scope>NUCLEOTIDE SEQUENCE</scope>
</reference>
<dbReference type="Proteomes" id="UP000663860">
    <property type="component" value="Unassembled WGS sequence"/>
</dbReference>
<dbReference type="EMBL" id="CAJNOE010000045">
    <property type="protein sequence ID" value="CAF0803725.1"/>
    <property type="molecule type" value="Genomic_DNA"/>
</dbReference>
<dbReference type="AlphaFoldDB" id="A0A813SWW4"/>
<evidence type="ECO:0000256" key="1">
    <source>
        <dbReference type="SAM" id="MobiDB-lite"/>
    </source>
</evidence>
<keyword evidence="2" id="KW-1133">Transmembrane helix</keyword>
<gene>
    <name evidence="3" type="ORF">IZO911_LOCUS7077</name>
</gene>
<feature type="transmembrane region" description="Helical" evidence="2">
    <location>
        <begin position="108"/>
        <end position="131"/>
    </location>
</feature>
<name>A0A813SWW4_9BILA</name>